<reference evidence="1 2" key="1">
    <citation type="journal article" date="2017" name="Curr. Biol.">
        <title>The Evolution of Venom by Co-option of Single-Copy Genes.</title>
        <authorList>
            <person name="Martinson E.O."/>
            <person name="Mrinalini"/>
            <person name="Kelkar Y.D."/>
            <person name="Chang C.H."/>
            <person name="Werren J.H."/>
        </authorList>
    </citation>
    <scope>NUCLEOTIDE SEQUENCE [LARGE SCALE GENOMIC DNA]</scope>
    <source>
        <strain evidence="1 2">Alberta</strain>
        <tissue evidence="1">Whole body</tissue>
    </source>
</reference>
<protein>
    <submittedName>
        <fullName evidence="1">Uncharacterized protein</fullName>
    </submittedName>
</protein>
<keyword evidence="2" id="KW-1185">Reference proteome</keyword>
<dbReference type="EMBL" id="NNAY01004540">
    <property type="protein sequence ID" value="OXU17733.1"/>
    <property type="molecule type" value="Genomic_DNA"/>
</dbReference>
<evidence type="ECO:0000313" key="2">
    <source>
        <dbReference type="Proteomes" id="UP000215335"/>
    </source>
</evidence>
<feature type="non-terminal residue" evidence="1">
    <location>
        <position position="74"/>
    </location>
</feature>
<evidence type="ECO:0000313" key="1">
    <source>
        <dbReference type="EMBL" id="OXU17733.1"/>
    </source>
</evidence>
<name>A0A232EHC2_9HYME</name>
<organism evidence="1 2">
    <name type="scientific">Trichomalopsis sarcophagae</name>
    <dbReference type="NCBI Taxonomy" id="543379"/>
    <lineage>
        <taxon>Eukaryota</taxon>
        <taxon>Metazoa</taxon>
        <taxon>Ecdysozoa</taxon>
        <taxon>Arthropoda</taxon>
        <taxon>Hexapoda</taxon>
        <taxon>Insecta</taxon>
        <taxon>Pterygota</taxon>
        <taxon>Neoptera</taxon>
        <taxon>Endopterygota</taxon>
        <taxon>Hymenoptera</taxon>
        <taxon>Apocrita</taxon>
        <taxon>Proctotrupomorpha</taxon>
        <taxon>Chalcidoidea</taxon>
        <taxon>Pteromalidae</taxon>
        <taxon>Pteromalinae</taxon>
        <taxon>Trichomalopsis</taxon>
    </lineage>
</organism>
<proteinExistence type="predicted"/>
<comment type="caution">
    <text evidence="1">The sequence shown here is derived from an EMBL/GenBank/DDBJ whole genome shotgun (WGS) entry which is preliminary data.</text>
</comment>
<dbReference type="AlphaFoldDB" id="A0A232EHC2"/>
<accession>A0A232EHC2</accession>
<gene>
    <name evidence="1" type="ORF">TSAR_011954</name>
</gene>
<dbReference type="Proteomes" id="UP000215335">
    <property type="component" value="Unassembled WGS sequence"/>
</dbReference>
<sequence>MASYAGYGTEPVKRNSLQLSAGNIVFQKTLAADTNLFGFLRPPRTRKTLVYEDTIQKCVLLGSKYQKRASICGL</sequence>